<protein>
    <submittedName>
        <fullName evidence="1">Pre-mRNA-processing factor 40-like protein</fullName>
    </submittedName>
</protein>
<accession>A0A8S5RPS0</accession>
<organism evidence="1">
    <name type="scientific">virus sp. ctrcb4</name>
    <dbReference type="NCBI Taxonomy" id="2825824"/>
    <lineage>
        <taxon>Viruses</taxon>
    </lineage>
</organism>
<dbReference type="EMBL" id="BK059132">
    <property type="protein sequence ID" value="DAE33171.1"/>
    <property type="molecule type" value="Genomic_DNA"/>
</dbReference>
<sequence length="69" mass="7963">MSVKCGYTIKYYPLLSRVFNTSTDEEFKSFLEEYFIDPDSVYRMFLGGISTNPTQTSIFEPKKISSRTG</sequence>
<proteinExistence type="predicted"/>
<name>A0A8S5RPS0_9VIRU</name>
<reference evidence="1" key="1">
    <citation type="journal article" date="2021" name="Proc. Natl. Acad. Sci. U.S.A.">
        <title>A Catalog of Tens of Thousands of Viruses from Human Metagenomes Reveals Hidden Associations with Chronic Diseases.</title>
        <authorList>
            <person name="Tisza M.J."/>
            <person name="Buck C.B."/>
        </authorList>
    </citation>
    <scope>NUCLEOTIDE SEQUENCE</scope>
    <source>
        <strain evidence="1">Ctrcb4</strain>
    </source>
</reference>
<evidence type="ECO:0000313" key="1">
    <source>
        <dbReference type="EMBL" id="DAE33171.1"/>
    </source>
</evidence>